<dbReference type="AlphaFoldDB" id="A0A6J1R9T3"/>
<dbReference type="OrthoDB" id="6509516at2759"/>
<organism evidence="2 3">
    <name type="scientific">Temnothorax curvispinosus</name>
    <dbReference type="NCBI Taxonomy" id="300111"/>
    <lineage>
        <taxon>Eukaryota</taxon>
        <taxon>Metazoa</taxon>
        <taxon>Ecdysozoa</taxon>
        <taxon>Arthropoda</taxon>
        <taxon>Hexapoda</taxon>
        <taxon>Insecta</taxon>
        <taxon>Pterygota</taxon>
        <taxon>Neoptera</taxon>
        <taxon>Endopterygota</taxon>
        <taxon>Hymenoptera</taxon>
        <taxon>Apocrita</taxon>
        <taxon>Aculeata</taxon>
        <taxon>Formicoidea</taxon>
        <taxon>Formicidae</taxon>
        <taxon>Myrmicinae</taxon>
        <taxon>Temnothorax</taxon>
    </lineage>
</organism>
<protein>
    <submittedName>
        <fullName evidence="3">Uncharacterized protein LOC112466052</fullName>
    </submittedName>
</protein>
<dbReference type="PANTHER" id="PTHR46579:SF1">
    <property type="entry name" value="F5_8 TYPE C DOMAIN-CONTAINING PROTEIN"/>
    <property type="match status" value="1"/>
</dbReference>
<evidence type="ECO:0000313" key="3">
    <source>
        <dbReference type="RefSeq" id="XP_024889701.1"/>
    </source>
</evidence>
<name>A0A6J1R9T3_9HYME</name>
<dbReference type="RefSeq" id="XP_024889701.1">
    <property type="nucleotide sequence ID" value="XM_025033933.1"/>
</dbReference>
<gene>
    <name evidence="3" type="primary">LOC112466052</name>
</gene>
<proteinExistence type="predicted"/>
<dbReference type="Proteomes" id="UP000504618">
    <property type="component" value="Unplaced"/>
</dbReference>
<keyword evidence="2" id="KW-1185">Reference proteome</keyword>
<accession>A0A6J1R9T3</accession>
<feature type="region of interest" description="Disordered" evidence="1">
    <location>
        <begin position="1"/>
        <end position="24"/>
    </location>
</feature>
<sequence length="749" mass="85614">MVDENTSDAGSVTGSVDDIEENEDNLDVRNEEFHTRTGSAIMFPAAGLSVDDVVSMVAGHCLRYRASNEARKSIMELLRICAGPAFRNINISNHRFAKEIDPPDNIITYHYYCTNCYSKLYSTTKKHFDANQILCEFCNHKHNISLSSTNMFLSIDLRYQLDLLMQDKNVQNALIEKINARRVTQESRDISDISDGELYRELIMDYPTSLTCNINTDGAPLFHKSKRSFWPLQLIFNDLPPTMRFKYVLTVGIMIVEHEPTPQLMNTYITEFIKQINQLREDGVDLGITVDNVRTSYTPTVLCCSMDSVARPVVQNRIQYNGYFGCSYCYHPGLYISAMRYPFKYQESELRTHKTHLYDTQVSAKTGLQSRGVKGDSVLASLSNFDMVWGFPLDCMHTVILGVTKHVWDLFTKILSRDARKIINERLRRIQPPRDLRKLPQSMTNYSNFKAKDWKSWLLYYSIPVCIDLVPKKNLEHYVLFVKSMYILQKTSISHSELDQCEVDLLKFVADFENLYGTTAMRYNVHSILHCVQSVRKSGPLWATSAFPYESNIFVLKQLVNGPKGVEQQMAKKSLQVMSYRVGVATNSLSNNVKIYCDKLFGGNRSTVNVEVTEGVTFFGSGKYFADACTAGGLKYEKCVYNGQLYQIKNYTRSKKWNNSIIQLKSKKIAQILEIISFPDTGCYFNVSELPLEKVILGEIEIPHMWKIRSLTTSNQFLVSIVEVASKMVLVDIGEQMYVCSMPNVFEAD</sequence>
<reference evidence="3" key="1">
    <citation type="submission" date="2025-08" db="UniProtKB">
        <authorList>
            <consortium name="RefSeq"/>
        </authorList>
    </citation>
    <scope>IDENTIFICATION</scope>
    <source>
        <tissue evidence="3">Whole body</tissue>
    </source>
</reference>
<dbReference type="GeneID" id="112466052"/>
<evidence type="ECO:0000256" key="1">
    <source>
        <dbReference type="SAM" id="MobiDB-lite"/>
    </source>
</evidence>
<dbReference type="PANTHER" id="PTHR46579">
    <property type="entry name" value="F5/8 TYPE C DOMAIN-CONTAINING PROTEIN-RELATED"/>
    <property type="match status" value="1"/>
</dbReference>
<evidence type="ECO:0000313" key="2">
    <source>
        <dbReference type="Proteomes" id="UP000504618"/>
    </source>
</evidence>